<proteinExistence type="predicted"/>
<protein>
    <submittedName>
        <fullName evidence="1">Uncharacterized protein</fullName>
    </submittedName>
</protein>
<gene>
    <name evidence="1" type="ORF">AOX59_08475</name>
</gene>
<sequence>MLKIDLSTLAFYHKDIYNSKNLILPAMKKLQYNYPLISRKLVVGENKHQGGLELDFRAE</sequence>
<dbReference type="EMBL" id="CP013862">
    <property type="protein sequence ID" value="ALX48640.1"/>
    <property type="molecule type" value="Genomic_DNA"/>
</dbReference>
<evidence type="ECO:0000313" key="1">
    <source>
        <dbReference type="EMBL" id="ALX48640.1"/>
    </source>
</evidence>
<dbReference type="STRING" id="1472767.AOX59_08475"/>
<dbReference type="Proteomes" id="UP000050331">
    <property type="component" value="Chromosome"/>
</dbReference>
<organism evidence="1 2">
    <name type="scientific">Lentibacillus amyloliquefaciens</name>
    <dbReference type="NCBI Taxonomy" id="1472767"/>
    <lineage>
        <taxon>Bacteria</taxon>
        <taxon>Bacillati</taxon>
        <taxon>Bacillota</taxon>
        <taxon>Bacilli</taxon>
        <taxon>Bacillales</taxon>
        <taxon>Bacillaceae</taxon>
        <taxon>Lentibacillus</taxon>
    </lineage>
</organism>
<keyword evidence="2" id="KW-1185">Reference proteome</keyword>
<evidence type="ECO:0000313" key="2">
    <source>
        <dbReference type="Proteomes" id="UP000050331"/>
    </source>
</evidence>
<dbReference type="AlphaFoldDB" id="A0A0U3W639"/>
<dbReference type="KEGG" id="lao:AOX59_08475"/>
<name>A0A0U3W639_9BACI</name>
<reference evidence="1 2" key="1">
    <citation type="submission" date="2016-01" db="EMBL/GenBank/DDBJ databases">
        <title>Complete genome sequence of strain Lentibacillus amyloliquefaciens LAM0015T isolated from saline sediment.</title>
        <authorList>
            <person name="Wang J.-L."/>
            <person name="He M.-X."/>
        </authorList>
    </citation>
    <scope>NUCLEOTIDE SEQUENCE [LARGE SCALE GENOMIC DNA]</scope>
    <source>
        <strain evidence="1 2">LAM0015</strain>
    </source>
</reference>
<accession>A0A0U3W639</accession>